<dbReference type="WBParaSite" id="ECPE_0000512901-mRNA-1">
    <property type="protein sequence ID" value="ECPE_0000512901-mRNA-1"/>
    <property type="gene ID" value="ECPE_0000512901"/>
</dbReference>
<reference evidence="3 4" key="2">
    <citation type="submission" date="2018-11" db="EMBL/GenBank/DDBJ databases">
        <authorList>
            <consortium name="Pathogen Informatics"/>
        </authorList>
    </citation>
    <scope>NUCLEOTIDE SEQUENCE [LARGE SCALE GENOMIC DNA]</scope>
    <source>
        <strain evidence="3 4">Egypt</strain>
    </source>
</reference>
<reference evidence="5" key="1">
    <citation type="submission" date="2016-06" db="UniProtKB">
        <authorList>
            <consortium name="WormBaseParasite"/>
        </authorList>
    </citation>
    <scope>IDENTIFICATION</scope>
</reference>
<feature type="chain" id="PRO_5043138004" evidence="2">
    <location>
        <begin position="29"/>
        <end position="237"/>
    </location>
</feature>
<dbReference type="EMBL" id="UZAN01041971">
    <property type="protein sequence ID" value="VDP74599.1"/>
    <property type="molecule type" value="Genomic_DNA"/>
</dbReference>
<proteinExistence type="predicted"/>
<feature type="region of interest" description="Disordered" evidence="1">
    <location>
        <begin position="108"/>
        <end position="175"/>
    </location>
</feature>
<dbReference type="AlphaFoldDB" id="A0A183ADT2"/>
<keyword evidence="2" id="KW-0732">Signal</keyword>
<feature type="signal peptide" evidence="2">
    <location>
        <begin position="1"/>
        <end position="28"/>
    </location>
</feature>
<keyword evidence="4" id="KW-1185">Reference proteome</keyword>
<organism evidence="5">
    <name type="scientific">Echinostoma caproni</name>
    <dbReference type="NCBI Taxonomy" id="27848"/>
    <lineage>
        <taxon>Eukaryota</taxon>
        <taxon>Metazoa</taxon>
        <taxon>Spiralia</taxon>
        <taxon>Lophotrochozoa</taxon>
        <taxon>Platyhelminthes</taxon>
        <taxon>Trematoda</taxon>
        <taxon>Digenea</taxon>
        <taxon>Plagiorchiida</taxon>
        <taxon>Echinostomata</taxon>
        <taxon>Echinostomatoidea</taxon>
        <taxon>Echinostomatidae</taxon>
        <taxon>Echinostoma</taxon>
    </lineage>
</organism>
<evidence type="ECO:0000256" key="1">
    <source>
        <dbReference type="SAM" id="MobiDB-lite"/>
    </source>
</evidence>
<protein>
    <submittedName>
        <fullName evidence="5">Mucin-like glycoprotein</fullName>
    </submittedName>
</protein>
<feature type="compositionally biased region" description="Low complexity" evidence="1">
    <location>
        <begin position="113"/>
        <end position="133"/>
    </location>
</feature>
<accession>A0A183ADT2</accession>
<evidence type="ECO:0000313" key="4">
    <source>
        <dbReference type="Proteomes" id="UP000272942"/>
    </source>
</evidence>
<evidence type="ECO:0000313" key="5">
    <source>
        <dbReference type="WBParaSite" id="ECPE_0000512901-mRNA-1"/>
    </source>
</evidence>
<feature type="compositionally biased region" description="Basic and acidic residues" evidence="1">
    <location>
        <begin position="135"/>
        <end position="151"/>
    </location>
</feature>
<gene>
    <name evidence="3" type="ORF">ECPE_LOCUS5117</name>
</gene>
<name>A0A183ADT2_9TREM</name>
<evidence type="ECO:0000256" key="2">
    <source>
        <dbReference type="SAM" id="SignalP"/>
    </source>
</evidence>
<evidence type="ECO:0000313" key="3">
    <source>
        <dbReference type="EMBL" id="VDP74599.1"/>
    </source>
</evidence>
<dbReference type="Proteomes" id="UP000272942">
    <property type="component" value="Unassembled WGS sequence"/>
</dbReference>
<sequence>MAYYESKNMKSNIVKFLLITVCISGIVAENCEDVTASSDARSFVVKRGISGCQYRVKPASGKSVKVFVNSTSGTDCVYVASGDKSEALCPTGATTTFTSIVAVDKSAESGGITTSTSTAEPTAASTDATSQSTNGKDEGDKTPSKGEEKVTEQGGTEENQKKDSEEAMENEPEADSHLIRQARDTTGSGGSVDVTGYYMLGKCSTAKRLGSNQIMQNLLNFLDKITWLLTSNVYGFH</sequence>